<organism evidence="2 3">
    <name type="scientific">Eumeta variegata</name>
    <name type="common">Bagworm moth</name>
    <name type="synonym">Eumeta japonica</name>
    <dbReference type="NCBI Taxonomy" id="151549"/>
    <lineage>
        <taxon>Eukaryota</taxon>
        <taxon>Metazoa</taxon>
        <taxon>Ecdysozoa</taxon>
        <taxon>Arthropoda</taxon>
        <taxon>Hexapoda</taxon>
        <taxon>Insecta</taxon>
        <taxon>Pterygota</taxon>
        <taxon>Neoptera</taxon>
        <taxon>Endopterygota</taxon>
        <taxon>Lepidoptera</taxon>
        <taxon>Glossata</taxon>
        <taxon>Ditrysia</taxon>
        <taxon>Tineoidea</taxon>
        <taxon>Psychidae</taxon>
        <taxon>Oiketicinae</taxon>
        <taxon>Eumeta</taxon>
    </lineage>
</organism>
<accession>A0A4C1W3I4</accession>
<sequence>MFHPNRQLHVVTAGNRTVWQSPWVKGVYAVMADTSGKCFTVQGFGTSVSASDQSEKAGSQALSSSDCSSSLVVDSASEEFTMTSSVSHICNKNFDYFYYKCGEFEVTKYCRSFSNKMKKEQTRNLQCLKFSKPMIWAAPTNQRNCYFCMTDVAAFTSITKHKIQYANVTSIVPLEKKFIEEETAAPEAMNADKMMQVNDDFEEMNPEEKEYLPDGVSQS</sequence>
<dbReference type="Proteomes" id="UP000299102">
    <property type="component" value="Unassembled WGS sequence"/>
</dbReference>
<dbReference type="AlphaFoldDB" id="A0A4C1W3I4"/>
<evidence type="ECO:0000313" key="3">
    <source>
        <dbReference type="Proteomes" id="UP000299102"/>
    </source>
</evidence>
<dbReference type="OrthoDB" id="7490920at2759"/>
<reference evidence="2 3" key="1">
    <citation type="journal article" date="2019" name="Commun. Biol.">
        <title>The bagworm genome reveals a unique fibroin gene that provides high tensile strength.</title>
        <authorList>
            <person name="Kono N."/>
            <person name="Nakamura H."/>
            <person name="Ohtoshi R."/>
            <person name="Tomita M."/>
            <person name="Numata K."/>
            <person name="Arakawa K."/>
        </authorList>
    </citation>
    <scope>NUCLEOTIDE SEQUENCE [LARGE SCALE GENOMIC DNA]</scope>
</reference>
<comment type="caution">
    <text evidence="2">The sequence shown here is derived from an EMBL/GenBank/DDBJ whole genome shotgun (WGS) entry which is preliminary data.</text>
</comment>
<protein>
    <submittedName>
        <fullName evidence="2">Uncharacterized protein</fullName>
    </submittedName>
</protein>
<name>A0A4C1W3I4_EUMVA</name>
<evidence type="ECO:0000313" key="2">
    <source>
        <dbReference type="EMBL" id="GBP46066.1"/>
    </source>
</evidence>
<proteinExistence type="predicted"/>
<keyword evidence="3" id="KW-1185">Reference proteome</keyword>
<gene>
    <name evidence="2" type="ORF">EVAR_41419_1</name>
</gene>
<dbReference type="EMBL" id="BGZK01000476">
    <property type="protein sequence ID" value="GBP46066.1"/>
    <property type="molecule type" value="Genomic_DNA"/>
</dbReference>
<evidence type="ECO:0000256" key="1">
    <source>
        <dbReference type="SAM" id="MobiDB-lite"/>
    </source>
</evidence>
<feature type="region of interest" description="Disordered" evidence="1">
    <location>
        <begin position="200"/>
        <end position="219"/>
    </location>
</feature>